<feature type="region of interest" description="Disordered" evidence="1">
    <location>
        <begin position="40"/>
        <end position="75"/>
    </location>
</feature>
<proteinExistence type="predicted"/>
<dbReference type="AlphaFoldDB" id="A0AA40KTD7"/>
<dbReference type="EMBL" id="JAHYIQ010000005">
    <property type="protein sequence ID" value="KAK1132223.1"/>
    <property type="molecule type" value="Genomic_DNA"/>
</dbReference>
<evidence type="ECO:0000313" key="2">
    <source>
        <dbReference type="EMBL" id="KAK1132223.1"/>
    </source>
</evidence>
<reference evidence="2" key="1">
    <citation type="submission" date="2021-10" db="EMBL/GenBank/DDBJ databases">
        <title>Melipona bicolor Genome sequencing and assembly.</title>
        <authorList>
            <person name="Araujo N.S."/>
            <person name="Arias M.C."/>
        </authorList>
    </citation>
    <scope>NUCLEOTIDE SEQUENCE</scope>
    <source>
        <strain evidence="2">USP_2M_L1-L4_2017</strain>
        <tissue evidence="2">Whole body</tissue>
    </source>
</reference>
<feature type="compositionally biased region" description="Basic and acidic residues" evidence="1">
    <location>
        <begin position="51"/>
        <end position="71"/>
    </location>
</feature>
<dbReference type="Proteomes" id="UP001177670">
    <property type="component" value="Unassembled WGS sequence"/>
</dbReference>
<evidence type="ECO:0000256" key="1">
    <source>
        <dbReference type="SAM" id="MobiDB-lite"/>
    </source>
</evidence>
<protein>
    <submittedName>
        <fullName evidence="2">Uncharacterized protein</fullName>
    </submittedName>
</protein>
<sequence length="276" mass="32217">MKKLEITYEERNHELKRLVNGMKAYAYSKTVHTDIRPEVTDDESTQYTAKTTHETQARRNYQEPTERRETTYNEPTMKPSEALRTVKTLNGINHFQMEEFIESVRFARTRVSDTASLLRMILTKKITDRAKQSIRFCRITSYEELYATLRTQVSPIPSTVSGSRNKMQNIKQGIHETVQSYSNRFRQALNELEYAVKAKHSNPTARNLILKEENAEAVRFYICNLRIDLARCMIAMRPTSLIEAQQKASDMEISLQEITTRRLTYQPNHRPTTSIN</sequence>
<name>A0AA40KTD7_9HYME</name>
<evidence type="ECO:0000313" key="3">
    <source>
        <dbReference type="Proteomes" id="UP001177670"/>
    </source>
</evidence>
<comment type="caution">
    <text evidence="2">The sequence shown here is derived from an EMBL/GenBank/DDBJ whole genome shotgun (WGS) entry which is preliminary data.</text>
</comment>
<organism evidence="2 3">
    <name type="scientific">Melipona bicolor</name>
    <dbReference type="NCBI Taxonomy" id="60889"/>
    <lineage>
        <taxon>Eukaryota</taxon>
        <taxon>Metazoa</taxon>
        <taxon>Ecdysozoa</taxon>
        <taxon>Arthropoda</taxon>
        <taxon>Hexapoda</taxon>
        <taxon>Insecta</taxon>
        <taxon>Pterygota</taxon>
        <taxon>Neoptera</taxon>
        <taxon>Endopterygota</taxon>
        <taxon>Hymenoptera</taxon>
        <taxon>Apocrita</taxon>
        <taxon>Aculeata</taxon>
        <taxon>Apoidea</taxon>
        <taxon>Anthophila</taxon>
        <taxon>Apidae</taxon>
        <taxon>Melipona</taxon>
    </lineage>
</organism>
<accession>A0AA40KTD7</accession>
<keyword evidence="3" id="KW-1185">Reference proteome</keyword>
<gene>
    <name evidence="2" type="ORF">K0M31_016345</name>
</gene>